<sequence length="310" mass="35685">VLVSIKDASVLIKEAFVLIEEVSASIEEVLVLIKKLSKNLQRTKLILTIQQLPEKELPLANKLIPTMQYPKGPNEGKIILSYLQKKTYNYLSQSLYKPKSDYYSLQNSNLTEIRSLVQCSSQITNEEFHEKIKTIFNSNKNFYSSNTIWFVTNILQVGEPSRNWLSLFTLRTWHKDISELQFNKQIYQVMNALAFGIMLSNVIVAQLQNVIKCNANTVSDVIINHIQEYELDIKKCIIWTMDNTSYMSSDKKGAIALFNKKVNRNLLQIGCGLHIIQIIINHFEQEAFGILANTIGFSRKLHLYNLLYLT</sequence>
<dbReference type="EMBL" id="CAJVQB010020776">
    <property type="protein sequence ID" value="CAG8795367.1"/>
    <property type="molecule type" value="Genomic_DNA"/>
</dbReference>
<accession>A0ABN7VRY4</accession>
<dbReference type="Proteomes" id="UP000789901">
    <property type="component" value="Unassembled WGS sequence"/>
</dbReference>
<reference evidence="1 2" key="1">
    <citation type="submission" date="2021-06" db="EMBL/GenBank/DDBJ databases">
        <authorList>
            <person name="Kallberg Y."/>
            <person name="Tangrot J."/>
            <person name="Rosling A."/>
        </authorList>
    </citation>
    <scope>NUCLEOTIDE SEQUENCE [LARGE SCALE GENOMIC DNA]</scope>
    <source>
        <strain evidence="1 2">120-4 pot B 10/14</strain>
    </source>
</reference>
<proteinExistence type="predicted"/>
<gene>
    <name evidence="1" type="ORF">GMARGA_LOCUS21971</name>
</gene>
<evidence type="ECO:0000313" key="2">
    <source>
        <dbReference type="Proteomes" id="UP000789901"/>
    </source>
</evidence>
<protein>
    <submittedName>
        <fullName evidence="1">15167_t:CDS:1</fullName>
    </submittedName>
</protein>
<organism evidence="1 2">
    <name type="scientific">Gigaspora margarita</name>
    <dbReference type="NCBI Taxonomy" id="4874"/>
    <lineage>
        <taxon>Eukaryota</taxon>
        <taxon>Fungi</taxon>
        <taxon>Fungi incertae sedis</taxon>
        <taxon>Mucoromycota</taxon>
        <taxon>Glomeromycotina</taxon>
        <taxon>Glomeromycetes</taxon>
        <taxon>Diversisporales</taxon>
        <taxon>Gigasporaceae</taxon>
        <taxon>Gigaspora</taxon>
    </lineage>
</organism>
<name>A0ABN7VRY4_GIGMA</name>
<feature type="non-terminal residue" evidence="1">
    <location>
        <position position="1"/>
    </location>
</feature>
<evidence type="ECO:0000313" key="1">
    <source>
        <dbReference type="EMBL" id="CAG8795367.1"/>
    </source>
</evidence>
<comment type="caution">
    <text evidence="1">The sequence shown here is derived from an EMBL/GenBank/DDBJ whole genome shotgun (WGS) entry which is preliminary data.</text>
</comment>
<keyword evidence="2" id="KW-1185">Reference proteome</keyword>